<dbReference type="EMBL" id="BPLQ01000453">
    <property type="protein sequence ID" value="GIX71488.1"/>
    <property type="molecule type" value="Genomic_DNA"/>
</dbReference>
<comment type="caution">
    <text evidence="1">The sequence shown here is derived from an EMBL/GenBank/DDBJ whole genome shotgun (WGS) entry which is preliminary data.</text>
</comment>
<proteinExistence type="predicted"/>
<keyword evidence="2" id="KW-1185">Reference proteome</keyword>
<name>A0AAV4MGH0_9ARAC</name>
<reference evidence="1 2" key="1">
    <citation type="submission" date="2021-06" db="EMBL/GenBank/DDBJ databases">
        <title>Caerostris darwini draft genome.</title>
        <authorList>
            <person name="Kono N."/>
            <person name="Arakawa K."/>
        </authorList>
    </citation>
    <scope>NUCLEOTIDE SEQUENCE [LARGE SCALE GENOMIC DNA]</scope>
</reference>
<accession>A0AAV4MGH0</accession>
<dbReference type="Proteomes" id="UP001054837">
    <property type="component" value="Unassembled WGS sequence"/>
</dbReference>
<dbReference type="AlphaFoldDB" id="A0AAV4MGH0"/>
<evidence type="ECO:0000313" key="2">
    <source>
        <dbReference type="Proteomes" id="UP001054837"/>
    </source>
</evidence>
<organism evidence="1 2">
    <name type="scientific">Caerostris darwini</name>
    <dbReference type="NCBI Taxonomy" id="1538125"/>
    <lineage>
        <taxon>Eukaryota</taxon>
        <taxon>Metazoa</taxon>
        <taxon>Ecdysozoa</taxon>
        <taxon>Arthropoda</taxon>
        <taxon>Chelicerata</taxon>
        <taxon>Arachnida</taxon>
        <taxon>Araneae</taxon>
        <taxon>Araneomorphae</taxon>
        <taxon>Entelegynae</taxon>
        <taxon>Araneoidea</taxon>
        <taxon>Araneidae</taxon>
        <taxon>Caerostris</taxon>
    </lineage>
</organism>
<protein>
    <submittedName>
        <fullName evidence="1">Uncharacterized protein</fullName>
    </submittedName>
</protein>
<sequence>MIHLNYQETLIARVNTVKRYLIWHILRVSRHCLLTSNTGTNDTHKKELVMHLMSLPFAKGKNTEKSGREAEESSSSSSLLFSTLSLLHSKQKDRFTLGWMKRTK</sequence>
<gene>
    <name evidence="1" type="ORF">CDAR_196121</name>
</gene>
<evidence type="ECO:0000313" key="1">
    <source>
        <dbReference type="EMBL" id="GIX71488.1"/>
    </source>
</evidence>